<accession>A0A183F332</accession>
<name>A0A183F332_HELPZ</name>
<keyword evidence="6" id="KW-0869">Chloride channel</keyword>
<dbReference type="Pfam" id="PF01062">
    <property type="entry name" value="Bestrophin"/>
    <property type="match status" value="1"/>
</dbReference>
<keyword evidence="2" id="KW-0812">Transmembrane</keyword>
<comment type="similarity">
    <text evidence="5 6">Belongs to the anion channel-forming bestrophin (TC 1.A.46) family. Calcium-sensitive chloride channel subfamily.</text>
</comment>
<keyword evidence="4" id="KW-0472">Membrane</keyword>
<evidence type="ECO:0000256" key="5">
    <source>
        <dbReference type="ARBA" id="ARBA00034769"/>
    </source>
</evidence>
<evidence type="ECO:0000313" key="9">
    <source>
        <dbReference type="WBParaSite" id="HPBE_0000057401-mRNA-1"/>
    </source>
</evidence>
<keyword evidence="8" id="KW-1185">Reference proteome</keyword>
<evidence type="ECO:0000256" key="4">
    <source>
        <dbReference type="ARBA" id="ARBA00023136"/>
    </source>
</evidence>
<dbReference type="PANTHER" id="PTHR10736:SF60">
    <property type="entry name" value="BESTROPHIN HOMOLOG 9"/>
    <property type="match status" value="1"/>
</dbReference>
<comment type="function">
    <text evidence="6">Forms chloride channels.</text>
</comment>
<dbReference type="AlphaFoldDB" id="A0A183F332"/>
<dbReference type="PANTHER" id="PTHR10736">
    <property type="entry name" value="BESTROPHIN"/>
    <property type="match status" value="1"/>
</dbReference>
<dbReference type="Proteomes" id="UP000050761">
    <property type="component" value="Unassembled WGS sequence"/>
</dbReference>
<reference evidence="9" key="2">
    <citation type="submission" date="2019-09" db="UniProtKB">
        <authorList>
            <consortium name="WormBaseParasite"/>
        </authorList>
    </citation>
    <scope>IDENTIFICATION</scope>
</reference>
<proteinExistence type="inferred from homology"/>
<gene>
    <name evidence="7" type="ORF">HPBE_LOCUS575</name>
</gene>
<dbReference type="EMBL" id="UZAH01000434">
    <property type="protein sequence ID" value="VDO18957.1"/>
    <property type="molecule type" value="Genomic_DNA"/>
</dbReference>
<evidence type="ECO:0000256" key="6">
    <source>
        <dbReference type="RuleBase" id="RU363126"/>
    </source>
</evidence>
<evidence type="ECO:0000256" key="2">
    <source>
        <dbReference type="ARBA" id="ARBA00022692"/>
    </source>
</evidence>
<keyword evidence="6" id="KW-1003">Cell membrane</keyword>
<comment type="subcellular location">
    <subcellularLocation>
        <location evidence="6">Cell membrane</location>
        <topology evidence="6">Multi-pass membrane protein</topology>
    </subcellularLocation>
    <subcellularLocation>
        <location evidence="1">Membrane</location>
    </subcellularLocation>
</comment>
<dbReference type="OrthoDB" id="201595at2759"/>
<evidence type="ECO:0000256" key="3">
    <source>
        <dbReference type="ARBA" id="ARBA00022989"/>
    </source>
</evidence>
<dbReference type="GO" id="GO:0034707">
    <property type="term" value="C:chloride channel complex"/>
    <property type="evidence" value="ECO:0007669"/>
    <property type="project" value="UniProtKB-KW"/>
</dbReference>
<dbReference type="GO" id="GO:0005886">
    <property type="term" value="C:plasma membrane"/>
    <property type="evidence" value="ECO:0007669"/>
    <property type="project" value="UniProtKB-SubCell"/>
</dbReference>
<keyword evidence="6" id="KW-0406">Ion transport</keyword>
<accession>A0A3P7U970</accession>
<evidence type="ECO:0000256" key="1">
    <source>
        <dbReference type="ARBA" id="ARBA00004370"/>
    </source>
</evidence>
<sequence>MRPFGLDDDDIELSYILDRNIVISFAIVDCLHADPPPQFEEDVYWRHTEDAGLRKNSCSLKFGRIDLSRTAHKHPPKLHTCVVLRKDEKALMLDEQSEGGPER</sequence>
<dbReference type="InterPro" id="IPR021134">
    <property type="entry name" value="Bestrophin-like"/>
</dbReference>
<evidence type="ECO:0000313" key="8">
    <source>
        <dbReference type="Proteomes" id="UP000050761"/>
    </source>
</evidence>
<dbReference type="GO" id="GO:0005254">
    <property type="term" value="F:chloride channel activity"/>
    <property type="evidence" value="ECO:0007669"/>
    <property type="project" value="UniProtKB-KW"/>
</dbReference>
<dbReference type="WBParaSite" id="HPBE_0000057401-mRNA-1">
    <property type="protein sequence ID" value="HPBE_0000057401-mRNA-1"/>
    <property type="gene ID" value="HPBE_0000057401"/>
</dbReference>
<evidence type="ECO:0000313" key="7">
    <source>
        <dbReference type="EMBL" id="VDO18957.1"/>
    </source>
</evidence>
<dbReference type="InterPro" id="IPR000615">
    <property type="entry name" value="Bestrophin"/>
</dbReference>
<keyword evidence="6" id="KW-0868">Chloride</keyword>
<keyword evidence="6" id="KW-0813">Transport</keyword>
<keyword evidence="3" id="KW-1133">Transmembrane helix</keyword>
<keyword evidence="6" id="KW-0407">Ion channel</keyword>
<organism evidence="8 9">
    <name type="scientific">Heligmosomoides polygyrus</name>
    <name type="common">Parasitic roundworm</name>
    <dbReference type="NCBI Taxonomy" id="6339"/>
    <lineage>
        <taxon>Eukaryota</taxon>
        <taxon>Metazoa</taxon>
        <taxon>Ecdysozoa</taxon>
        <taxon>Nematoda</taxon>
        <taxon>Chromadorea</taxon>
        <taxon>Rhabditida</taxon>
        <taxon>Rhabditina</taxon>
        <taxon>Rhabditomorpha</taxon>
        <taxon>Strongyloidea</taxon>
        <taxon>Heligmosomidae</taxon>
        <taxon>Heligmosomoides</taxon>
    </lineage>
</organism>
<reference evidence="7 8" key="1">
    <citation type="submission" date="2018-11" db="EMBL/GenBank/DDBJ databases">
        <authorList>
            <consortium name="Pathogen Informatics"/>
        </authorList>
    </citation>
    <scope>NUCLEOTIDE SEQUENCE [LARGE SCALE GENOMIC DNA]</scope>
</reference>
<protein>
    <recommendedName>
        <fullName evidence="6">Bestrophin homolog</fullName>
    </recommendedName>
</protein>